<dbReference type="RefSeq" id="WP_057935282.1">
    <property type="nucleotide sequence ID" value="NZ_LMZQ01000070.1"/>
</dbReference>
<keyword evidence="1 2" id="KW-0238">DNA-binding</keyword>
<dbReference type="InterPro" id="IPR001647">
    <property type="entry name" value="HTH_TetR"/>
</dbReference>
<dbReference type="EMBL" id="LMZQ01000070">
    <property type="protein sequence ID" value="KRT13035.1"/>
    <property type="molecule type" value="Genomic_DNA"/>
</dbReference>
<dbReference type="Proteomes" id="UP000051950">
    <property type="component" value="Unassembled WGS sequence"/>
</dbReference>
<dbReference type="InterPro" id="IPR050624">
    <property type="entry name" value="HTH-type_Tx_Regulator"/>
</dbReference>
<reference evidence="4 5" key="1">
    <citation type="submission" date="2015-11" db="EMBL/GenBank/DDBJ databases">
        <title>Sequence of Pedobacter ginsenosidimutans.</title>
        <authorList>
            <person name="Carson E."/>
            <person name="Keyser V."/>
            <person name="Newman J."/>
            <person name="Miller J."/>
        </authorList>
    </citation>
    <scope>NUCLEOTIDE SEQUENCE [LARGE SCALE GENOMIC DNA]</scope>
    <source>
        <strain evidence="4 5">KACC 14530</strain>
    </source>
</reference>
<dbReference type="GO" id="GO:0003677">
    <property type="term" value="F:DNA binding"/>
    <property type="evidence" value="ECO:0007669"/>
    <property type="project" value="UniProtKB-UniRule"/>
</dbReference>
<dbReference type="AlphaFoldDB" id="A0A0T5VGT2"/>
<dbReference type="STRING" id="687842.ASU31_26720"/>
<organism evidence="4 5">
    <name type="scientific">Pedobacter ginsenosidimutans</name>
    <dbReference type="NCBI Taxonomy" id="687842"/>
    <lineage>
        <taxon>Bacteria</taxon>
        <taxon>Pseudomonadati</taxon>
        <taxon>Bacteroidota</taxon>
        <taxon>Sphingobacteriia</taxon>
        <taxon>Sphingobacteriales</taxon>
        <taxon>Sphingobacteriaceae</taxon>
        <taxon>Pedobacter</taxon>
    </lineage>
</organism>
<evidence type="ECO:0000256" key="1">
    <source>
        <dbReference type="ARBA" id="ARBA00023125"/>
    </source>
</evidence>
<sequence>MTRKPTSGPIRNKEWTKQKLLAAVGKILKSDGFTGLNVSKVALKAEVDRKLVYDYFGSMEGLVKEYLNNSDFYTANIDQSKEIIEQNRSDQGKEMLYHLLEDQLDSLIANEEMRKIISWGVCESSKVLEELNERRESLGEQFFSELTDQYFKGKDKNIRPVAALLIGGIYYITLIAHTNNGLICGVDIRKEEAQAEIKKTIKQIIEWAYL</sequence>
<feature type="domain" description="HTH tetR-type" evidence="3">
    <location>
        <begin position="14"/>
        <end position="74"/>
    </location>
</feature>
<name>A0A0T5VGT2_9SPHI</name>
<feature type="DNA-binding region" description="H-T-H motif" evidence="2">
    <location>
        <begin position="37"/>
        <end position="56"/>
    </location>
</feature>
<dbReference type="InterPro" id="IPR009057">
    <property type="entry name" value="Homeodomain-like_sf"/>
</dbReference>
<dbReference type="PANTHER" id="PTHR43479">
    <property type="entry name" value="ACREF/ENVCD OPERON REPRESSOR-RELATED"/>
    <property type="match status" value="1"/>
</dbReference>
<evidence type="ECO:0000259" key="3">
    <source>
        <dbReference type="PROSITE" id="PS50977"/>
    </source>
</evidence>
<comment type="caution">
    <text evidence="4">The sequence shown here is derived from an EMBL/GenBank/DDBJ whole genome shotgun (WGS) entry which is preliminary data.</text>
</comment>
<accession>A0A0T5VGT2</accession>
<dbReference type="PANTHER" id="PTHR43479:SF11">
    <property type="entry name" value="ACREF_ENVCD OPERON REPRESSOR-RELATED"/>
    <property type="match status" value="1"/>
</dbReference>
<protein>
    <submittedName>
        <fullName evidence="4">TetR family transcriptional regulator</fullName>
    </submittedName>
</protein>
<dbReference type="Pfam" id="PF00440">
    <property type="entry name" value="TetR_N"/>
    <property type="match status" value="1"/>
</dbReference>
<dbReference type="SUPFAM" id="SSF46689">
    <property type="entry name" value="Homeodomain-like"/>
    <property type="match status" value="1"/>
</dbReference>
<keyword evidence="5" id="KW-1185">Reference proteome</keyword>
<evidence type="ECO:0000313" key="4">
    <source>
        <dbReference type="EMBL" id="KRT13035.1"/>
    </source>
</evidence>
<evidence type="ECO:0000313" key="5">
    <source>
        <dbReference type="Proteomes" id="UP000051950"/>
    </source>
</evidence>
<dbReference type="OrthoDB" id="836882at2"/>
<dbReference type="PROSITE" id="PS50977">
    <property type="entry name" value="HTH_TETR_2"/>
    <property type="match status" value="1"/>
</dbReference>
<gene>
    <name evidence="4" type="ORF">ASU31_26720</name>
</gene>
<evidence type="ECO:0000256" key="2">
    <source>
        <dbReference type="PROSITE-ProRule" id="PRU00335"/>
    </source>
</evidence>
<proteinExistence type="predicted"/>
<dbReference type="Gene3D" id="1.10.357.10">
    <property type="entry name" value="Tetracycline Repressor, domain 2"/>
    <property type="match status" value="1"/>
</dbReference>